<feature type="transmembrane region" description="Helical" evidence="6">
    <location>
        <begin position="517"/>
        <end position="536"/>
    </location>
</feature>
<evidence type="ECO:0000256" key="4">
    <source>
        <dbReference type="ARBA" id="ARBA00022989"/>
    </source>
</evidence>
<feature type="transmembrane region" description="Helical" evidence="6">
    <location>
        <begin position="228"/>
        <end position="258"/>
    </location>
</feature>
<feature type="transmembrane region" description="Helical" evidence="6">
    <location>
        <begin position="278"/>
        <end position="297"/>
    </location>
</feature>
<feature type="transmembrane region" description="Helical" evidence="6">
    <location>
        <begin position="304"/>
        <end position="321"/>
    </location>
</feature>
<dbReference type="InterPro" id="IPR036259">
    <property type="entry name" value="MFS_trans_sf"/>
</dbReference>
<gene>
    <name evidence="7" type="ORF">DCHRY22_LOCUS3190</name>
</gene>
<feature type="transmembrane region" description="Helical" evidence="6">
    <location>
        <begin position="396"/>
        <end position="415"/>
    </location>
</feature>
<accession>A0A8J2QHD6</accession>
<dbReference type="SUPFAM" id="SSF103473">
    <property type="entry name" value="MFS general substrate transporter"/>
    <property type="match status" value="4"/>
</dbReference>
<keyword evidence="4 6" id="KW-1133">Transmembrane helix</keyword>
<feature type="transmembrane region" description="Helical" evidence="6">
    <location>
        <begin position="635"/>
        <end position="659"/>
    </location>
</feature>
<feature type="transmembrane region" description="Helical" evidence="6">
    <location>
        <begin position="605"/>
        <end position="623"/>
    </location>
</feature>
<keyword evidence="3 6" id="KW-0812">Transmembrane</keyword>
<feature type="transmembrane region" description="Helical" evidence="6">
    <location>
        <begin position="366"/>
        <end position="384"/>
    </location>
</feature>
<evidence type="ECO:0000256" key="6">
    <source>
        <dbReference type="SAM" id="Phobius"/>
    </source>
</evidence>
<dbReference type="PANTHER" id="PTHR19444:SF50">
    <property type="match status" value="1"/>
</dbReference>
<keyword evidence="8" id="KW-1185">Reference proteome</keyword>
<feature type="transmembrane region" description="Helical" evidence="6">
    <location>
        <begin position="568"/>
        <end position="584"/>
    </location>
</feature>
<keyword evidence="5 6" id="KW-0472">Membrane</keyword>
<comment type="caution">
    <text evidence="7">The sequence shown here is derived from an EMBL/GenBank/DDBJ whole genome shotgun (WGS) entry which is preliminary data.</text>
</comment>
<evidence type="ECO:0000256" key="1">
    <source>
        <dbReference type="ARBA" id="ARBA00004141"/>
    </source>
</evidence>
<evidence type="ECO:0000313" key="7">
    <source>
        <dbReference type="EMBL" id="CAG9561738.1"/>
    </source>
</evidence>
<evidence type="ECO:0000256" key="2">
    <source>
        <dbReference type="ARBA" id="ARBA00009172"/>
    </source>
</evidence>
<protein>
    <submittedName>
        <fullName evidence="7">(African queen) hypothetical protein</fullName>
    </submittedName>
</protein>
<dbReference type="InterPro" id="IPR051951">
    <property type="entry name" value="UNC-93_regulatory"/>
</dbReference>
<evidence type="ECO:0000256" key="3">
    <source>
        <dbReference type="ARBA" id="ARBA00022692"/>
    </source>
</evidence>
<feature type="transmembrane region" description="Helical" evidence="6">
    <location>
        <begin position="448"/>
        <end position="468"/>
    </location>
</feature>
<proteinExistence type="inferred from homology"/>
<dbReference type="Gene3D" id="1.20.1250.20">
    <property type="entry name" value="MFS general substrate transporter like domains"/>
    <property type="match status" value="4"/>
</dbReference>
<dbReference type="Proteomes" id="UP000789524">
    <property type="component" value="Unassembled WGS sequence"/>
</dbReference>
<dbReference type="InterPro" id="IPR010291">
    <property type="entry name" value="Ion_channel_UNC-93"/>
</dbReference>
<feature type="transmembrane region" description="Helical" evidence="6">
    <location>
        <begin position="690"/>
        <end position="713"/>
    </location>
</feature>
<feature type="transmembrane region" description="Helical" evidence="6">
    <location>
        <begin position="422"/>
        <end position="442"/>
    </location>
</feature>
<comment type="subcellular location">
    <subcellularLocation>
        <location evidence="1">Membrane</location>
        <topology evidence="1">Multi-pass membrane protein</topology>
    </subcellularLocation>
</comment>
<name>A0A8J2QHD6_9NEOP</name>
<evidence type="ECO:0000256" key="5">
    <source>
        <dbReference type="ARBA" id="ARBA00023136"/>
    </source>
</evidence>
<feature type="transmembrane region" description="Helical" evidence="6">
    <location>
        <begin position="543"/>
        <end position="562"/>
    </location>
</feature>
<feature type="transmembrane region" description="Helical" evidence="6">
    <location>
        <begin position="725"/>
        <end position="744"/>
    </location>
</feature>
<feature type="transmembrane region" description="Helical" evidence="6">
    <location>
        <begin position="327"/>
        <end position="345"/>
    </location>
</feature>
<evidence type="ECO:0000313" key="8">
    <source>
        <dbReference type="Proteomes" id="UP000789524"/>
    </source>
</evidence>
<feature type="transmembrane region" description="Helical" evidence="6">
    <location>
        <begin position="475"/>
        <end position="497"/>
    </location>
</feature>
<feature type="transmembrane region" description="Helical" evidence="6">
    <location>
        <begin position="20"/>
        <end position="38"/>
    </location>
</feature>
<reference evidence="7" key="1">
    <citation type="submission" date="2021-09" db="EMBL/GenBank/DDBJ databases">
        <authorList>
            <person name="Martin H S."/>
        </authorList>
    </citation>
    <scope>NUCLEOTIDE SEQUENCE</scope>
</reference>
<dbReference type="AlphaFoldDB" id="A0A8J2QHD6"/>
<sequence>MKLTIGSSQAEDRSKTTYGITRNVVAISLAFMMCYTAYNGTINLQSSINADAGLGTLALSVSSAGYVVSNMFLPVLLIKWIGTKWTICLSYLAFTPYYAAQVYPNFYTFIPTAAILGLGGASLWCAKSAYLCTASENHNKISNIPLDVLLSRFFGIFFMIYQLNQVLGNLISSLVLSLGDNEAAMTAINDSIIPKLCGGNYYPSTGAEEVMLEQPQERIQILTGMEQAYFAADFTSSFVSCSIGVGIVGFVMMTYGLVDAIGSVMVGHLAKKVGRIPLMLAAFVIQCFVLVFLLCWSPQSDQKFVVYILACLWGLCDAIWMVQSSEYFRFIKFLALIIVLLEMKLTVRCSQVEERSKTTYDITRNVVAISLAFMISYIAYNGTINLQSSINADAGLGTLALSIAAAGFVVSNMFLPVLLIKWIGTKWTICVSFLAYTPYYAAQVYPNFYTFIPTAVIMGFGGASLWCAKSAYLCTSFVSCAIGVGIVGFVMMTYGLVDAIGSVMVGQLAKKVGRIPLMLAAFVTHCFVLVFLLCWSPQSDQKFVVYILACLWGLCDAIWMVQSSEHTRIIKLLAVIIVFLEMKITIRSSRVEDRPKTTYEITKNVVAISLAFMISSTAYSGTINLQSSINADAGLGTLALGISCAGFVVSNMFLPVLLIKWIGTKWTICVSFLAYTPYYAAQVYPNFYTLIPTAWIMGFGGASLWCAKSAYLCAASEDHKNISNIALDILLSRFFGIFFMIYQLNQVLGNLISSLVLSLGDNEAAITAVNDSIIPILCGANYFPSTDAEKALQEQPKERIQILAGLVNT</sequence>
<dbReference type="OrthoDB" id="78663at2759"/>
<comment type="similarity">
    <text evidence="2">Belongs to the unc-93 family.</text>
</comment>
<dbReference type="Pfam" id="PF05978">
    <property type="entry name" value="UNC-93"/>
    <property type="match status" value="3"/>
</dbReference>
<organism evidence="7 8">
    <name type="scientific">Danaus chrysippus</name>
    <name type="common">African queen</name>
    <dbReference type="NCBI Taxonomy" id="151541"/>
    <lineage>
        <taxon>Eukaryota</taxon>
        <taxon>Metazoa</taxon>
        <taxon>Ecdysozoa</taxon>
        <taxon>Arthropoda</taxon>
        <taxon>Hexapoda</taxon>
        <taxon>Insecta</taxon>
        <taxon>Pterygota</taxon>
        <taxon>Neoptera</taxon>
        <taxon>Endopterygota</taxon>
        <taxon>Lepidoptera</taxon>
        <taxon>Glossata</taxon>
        <taxon>Ditrysia</taxon>
        <taxon>Papilionoidea</taxon>
        <taxon>Nymphalidae</taxon>
        <taxon>Danainae</taxon>
        <taxon>Danaini</taxon>
        <taxon>Danaina</taxon>
        <taxon>Danaus</taxon>
        <taxon>Anosia</taxon>
    </lineage>
</organism>
<dbReference type="GO" id="GO:0016020">
    <property type="term" value="C:membrane"/>
    <property type="evidence" value="ECO:0007669"/>
    <property type="project" value="UniProtKB-SubCell"/>
</dbReference>
<dbReference type="PANTHER" id="PTHR19444">
    <property type="entry name" value="UNC-93 RELATED"/>
    <property type="match status" value="1"/>
</dbReference>
<feature type="transmembrane region" description="Helical" evidence="6">
    <location>
        <begin position="58"/>
        <end position="78"/>
    </location>
</feature>
<feature type="transmembrane region" description="Helical" evidence="6">
    <location>
        <begin position="666"/>
        <end position="684"/>
    </location>
</feature>
<feature type="transmembrane region" description="Helical" evidence="6">
    <location>
        <begin position="106"/>
        <end position="126"/>
    </location>
</feature>
<dbReference type="EMBL" id="CAKASE010000047">
    <property type="protein sequence ID" value="CAG9561738.1"/>
    <property type="molecule type" value="Genomic_DNA"/>
</dbReference>